<evidence type="ECO:0000313" key="2">
    <source>
        <dbReference type="Proteomes" id="UP001154860"/>
    </source>
</evidence>
<organism evidence="1 2">
    <name type="scientific">Pseudomonas lactucae</name>
    <dbReference type="NCBI Taxonomy" id="2813360"/>
    <lineage>
        <taxon>Bacteria</taxon>
        <taxon>Pseudomonadati</taxon>
        <taxon>Pseudomonadota</taxon>
        <taxon>Gammaproteobacteria</taxon>
        <taxon>Pseudomonadales</taxon>
        <taxon>Pseudomonadaceae</taxon>
        <taxon>Pseudomonas</taxon>
    </lineage>
</organism>
<keyword evidence="2" id="KW-1185">Reference proteome</keyword>
<comment type="caution">
    <text evidence="1">The sequence shown here is derived from an EMBL/GenBank/DDBJ whole genome shotgun (WGS) entry which is preliminary data.</text>
</comment>
<dbReference type="GO" id="GO:0004252">
    <property type="term" value="F:serine-type endopeptidase activity"/>
    <property type="evidence" value="ECO:0007669"/>
    <property type="project" value="InterPro"/>
</dbReference>
<dbReference type="EMBL" id="JAFHKJ010000076">
    <property type="protein sequence ID" value="MBN2977700.1"/>
    <property type="molecule type" value="Genomic_DNA"/>
</dbReference>
<proteinExistence type="predicted"/>
<dbReference type="Gene3D" id="3.40.50.200">
    <property type="entry name" value="Peptidase S8/S53 domain"/>
    <property type="match status" value="1"/>
</dbReference>
<dbReference type="SUPFAM" id="SSF52743">
    <property type="entry name" value="Subtilisin-like"/>
    <property type="match status" value="1"/>
</dbReference>
<evidence type="ECO:0008006" key="3">
    <source>
        <dbReference type="Google" id="ProtNLM"/>
    </source>
</evidence>
<evidence type="ECO:0000313" key="1">
    <source>
        <dbReference type="EMBL" id="MBN2977700.1"/>
    </source>
</evidence>
<dbReference type="Proteomes" id="UP001154860">
    <property type="component" value="Unassembled WGS sequence"/>
</dbReference>
<gene>
    <name evidence="1" type="ORF">JWR99_17790</name>
</gene>
<reference evidence="1 2" key="2">
    <citation type="journal article" date="2023" name="Plant Pathol.">
        <title>Dismantling and reorganizing Pseudomonas marginalis sensu#lato.</title>
        <authorList>
            <person name="Sawada H."/>
            <person name="Fujikawa T."/>
            <person name="Satou M."/>
        </authorList>
    </citation>
    <scope>NUCLEOTIDE SEQUENCE [LARGE SCALE GENOMIC DNA]</scope>
    <source>
        <strain evidence="1 2">MAFF 301381</strain>
    </source>
</reference>
<protein>
    <recommendedName>
        <fullName evidence="3">Peptidase S8/S53 domain-containing protein</fullName>
    </recommendedName>
</protein>
<dbReference type="RefSeq" id="WP_205490202.1">
    <property type="nucleotide sequence ID" value="NZ_JAFHKI010000063.1"/>
</dbReference>
<dbReference type="AlphaFoldDB" id="A0A9X0YE73"/>
<sequence>MVTFIKAFRQRERLGVSLIRAGLVILVLASLGSVQAADRGKIIVLQLKNDLSELRQQSATDPGVKRSLDALRKMASDIDSLLTQQAKDPTGRDAPYADAQTFTMDVSAKPQAQQKVLLDRALNNPLVTSAYMETIEANVEKDSGSPIKAGLGVRSEAGLDALYKKGPVANSGYVLGGINSDAVRMLPGSQGENARVVIASDGFWNRSHVDLPSLAFSPIDGPRRLSCSTYYAVSNDATAAAGIIAAKDNQSGVVGIVPHAQLAATAASFASIYDLQKLNLRAGDVLVVDPTFSPTTTRFADFSPYPGDVCPKASPTAVSTDTCQLPSAGYENTQRSIEYLTQELKVHVIVNASGGIKSSRNPATPMNLDHPDFNGLFDRTRNDDGAIYVGSVNPKTGATLAANYGSRIDLTTWATHIPYASYTAGGTHATYSRYDSDEALNYRFSGYIVAGAVAQIQSIAFAKGLGAVPPSIMRRLLKETGHDLPGHDANQPMGKQPDVKAAVDKMLAEYARGFPAEPAPAFGIKRILGLERPYYGRTWNYRAIMNPPGATDVTYQWSEVESPLVAQTAIRVNPLTLDVDWSSGLKARERTITLTARNSQGATDTWSKRLTVPPMVTRYTGTWNVPDELKPGQVVSMNGRIQDAFATGQKIHYYWKAPALFHGLKEGTAVLPAQHAISFTVPATLEPGTQVQVQMLATVDPLLPPTQISRSQHGTLLSKMVTIKTQTPVEGTPGEDAEACAPLWNSRTLYETLGTRVSYAGFNYEVVELTQGHQPDAHFTLTSSFKPWKRIGPCRQ</sequence>
<dbReference type="Gene3D" id="2.10.10.20">
    <property type="entry name" value="Carbohydrate-binding module superfamily 5/12"/>
    <property type="match status" value="1"/>
</dbReference>
<dbReference type="InterPro" id="IPR036852">
    <property type="entry name" value="Peptidase_S8/S53_dom_sf"/>
</dbReference>
<accession>A0A9X0YE73</accession>
<name>A0A9X0YE73_9PSED</name>
<dbReference type="GO" id="GO:0006508">
    <property type="term" value="P:proteolysis"/>
    <property type="evidence" value="ECO:0007669"/>
    <property type="project" value="InterPro"/>
</dbReference>
<reference evidence="1 2" key="1">
    <citation type="journal article" date="2021" name="Int. J. Syst. Evol. Microbiol.">
        <title>Pseudomonas lactucae sp. nov., a pathogen causing bacterial rot of lettuce in Japan.</title>
        <authorList>
            <person name="Sawada H."/>
            <person name="Fujikawa T."/>
            <person name="Satou M."/>
        </authorList>
    </citation>
    <scope>NUCLEOTIDE SEQUENCE [LARGE SCALE GENOMIC DNA]</scope>
    <source>
        <strain evidence="1 2">MAFF 301381</strain>
    </source>
</reference>